<dbReference type="VEuPathDB" id="FungiDB:SeMB42_g03830"/>
<dbReference type="AlphaFoldDB" id="A0A507D3W6"/>
<evidence type="ECO:0000313" key="2">
    <source>
        <dbReference type="EMBL" id="TPX46017.1"/>
    </source>
</evidence>
<keyword evidence="3" id="KW-1185">Reference proteome</keyword>
<evidence type="ECO:0000256" key="1">
    <source>
        <dbReference type="SAM" id="MobiDB-lite"/>
    </source>
</evidence>
<feature type="region of interest" description="Disordered" evidence="1">
    <location>
        <begin position="1"/>
        <end position="37"/>
    </location>
</feature>
<name>A0A507D3W6_9FUNG</name>
<reference evidence="2 3" key="1">
    <citation type="journal article" date="2019" name="Sci. Rep.">
        <title>Comparative genomics of chytrid fungi reveal insights into the obligate biotrophic and pathogenic lifestyle of Synchytrium endobioticum.</title>
        <authorList>
            <person name="van de Vossenberg B.T.L.H."/>
            <person name="Warris S."/>
            <person name="Nguyen H.D.T."/>
            <person name="van Gent-Pelzer M.P.E."/>
            <person name="Joly D.L."/>
            <person name="van de Geest H.C."/>
            <person name="Bonants P.J.M."/>
            <person name="Smith D.S."/>
            <person name="Levesque C.A."/>
            <person name="van der Lee T.A.J."/>
        </authorList>
    </citation>
    <scope>NUCLEOTIDE SEQUENCE [LARGE SCALE GENOMIC DNA]</scope>
    <source>
        <strain evidence="2 3">MB42</strain>
    </source>
</reference>
<comment type="caution">
    <text evidence="2">The sequence shown here is derived from an EMBL/GenBank/DDBJ whole genome shotgun (WGS) entry which is preliminary data.</text>
</comment>
<feature type="compositionally biased region" description="Basic residues" evidence="1">
    <location>
        <begin position="18"/>
        <end position="27"/>
    </location>
</feature>
<dbReference type="EMBL" id="QEAN01000144">
    <property type="protein sequence ID" value="TPX46017.1"/>
    <property type="molecule type" value="Genomic_DNA"/>
</dbReference>
<sequence>MGLAMSHLLHTKQEHGRQMQRMRRPKIRPTTVPTFNRRTIPTAHAQHASTQPLPHPVLKLSFWSHVVGMPAFARKHHAQLSTWTLSSLEI</sequence>
<dbReference type="Proteomes" id="UP000317494">
    <property type="component" value="Unassembled WGS sequence"/>
</dbReference>
<gene>
    <name evidence="2" type="ORF">SeMB42_g03830</name>
</gene>
<protein>
    <submittedName>
        <fullName evidence="2">Uncharacterized protein</fullName>
    </submittedName>
</protein>
<accession>A0A507D3W6</accession>
<evidence type="ECO:0000313" key="3">
    <source>
        <dbReference type="Proteomes" id="UP000317494"/>
    </source>
</evidence>
<proteinExistence type="predicted"/>
<organism evidence="2 3">
    <name type="scientific">Synchytrium endobioticum</name>
    <dbReference type="NCBI Taxonomy" id="286115"/>
    <lineage>
        <taxon>Eukaryota</taxon>
        <taxon>Fungi</taxon>
        <taxon>Fungi incertae sedis</taxon>
        <taxon>Chytridiomycota</taxon>
        <taxon>Chytridiomycota incertae sedis</taxon>
        <taxon>Chytridiomycetes</taxon>
        <taxon>Synchytriales</taxon>
        <taxon>Synchytriaceae</taxon>
        <taxon>Synchytrium</taxon>
    </lineage>
</organism>